<dbReference type="PANTHER" id="PTHR11533:SF174">
    <property type="entry name" value="PUROMYCIN-SENSITIVE AMINOPEPTIDASE-RELATED"/>
    <property type="match status" value="1"/>
</dbReference>
<gene>
    <name evidence="2" type="ORF">FHX81_3526</name>
</gene>
<proteinExistence type="predicted"/>
<name>A0A543JE84_9PSEU</name>
<sequence length="341" mass="37555">MLSYDLAWRLDPAAPRVRGRTTIHFEGGRTGVDLEADEVLEASLNGGPVRWDEPLDGPNVLRVEALFPFRDRGFRRVVDPVDGQVYLYATNFPDTPRRTMCGFGDSWQRAPFALTVTVPPAWRCLSNGPAVVDAGEVRTFAPTAPIPRATVTAVAGPFVEVHDSVHVPRSRAHVDGTAIADLVKASIAFFETLLGPFPYPKCDAVFVHDLSSLALSTPGLILFDHTVLDRLTDPVRAMTVVSHEVAHTWSGNLVSTTQPLIEGLAVYLSRLFVEHVLGHPWDPDPSTPFPDHPYAPYLARIRAVESTIGRDALLRSLHEIMTTNPHRHLSESAFTAYWSEG</sequence>
<dbReference type="InterPro" id="IPR050344">
    <property type="entry name" value="Peptidase_M1_aminopeptidases"/>
</dbReference>
<dbReference type="GO" id="GO:0016020">
    <property type="term" value="C:membrane"/>
    <property type="evidence" value="ECO:0007669"/>
    <property type="project" value="TreeGrafter"/>
</dbReference>
<dbReference type="Gene3D" id="1.10.390.10">
    <property type="entry name" value="Neutral Protease Domain 2"/>
    <property type="match status" value="1"/>
</dbReference>
<keyword evidence="2" id="KW-0031">Aminopeptidase</keyword>
<dbReference type="InterPro" id="IPR027268">
    <property type="entry name" value="Peptidase_M4/M1_CTD_sf"/>
</dbReference>
<dbReference type="Proteomes" id="UP000316628">
    <property type="component" value="Unassembled WGS sequence"/>
</dbReference>
<evidence type="ECO:0000259" key="1">
    <source>
        <dbReference type="Pfam" id="PF01433"/>
    </source>
</evidence>
<dbReference type="SUPFAM" id="SSF55486">
    <property type="entry name" value="Metalloproteases ('zincins'), catalytic domain"/>
    <property type="match status" value="1"/>
</dbReference>
<feature type="domain" description="Peptidase M1 membrane alanine aminopeptidase" evidence="1">
    <location>
        <begin position="184"/>
        <end position="313"/>
    </location>
</feature>
<dbReference type="InterPro" id="IPR042097">
    <property type="entry name" value="Aminopeptidase_N-like_N_sf"/>
</dbReference>
<accession>A0A543JE84</accession>
<dbReference type="RefSeq" id="WP_246108264.1">
    <property type="nucleotide sequence ID" value="NZ_VFPP01000001.1"/>
</dbReference>
<dbReference type="EMBL" id="VFPP01000001">
    <property type="protein sequence ID" value="TQM81165.1"/>
    <property type="molecule type" value="Genomic_DNA"/>
</dbReference>
<dbReference type="GO" id="GO:0070006">
    <property type="term" value="F:metalloaminopeptidase activity"/>
    <property type="evidence" value="ECO:0007669"/>
    <property type="project" value="TreeGrafter"/>
</dbReference>
<comment type="caution">
    <text evidence="2">The sequence shown here is derived from an EMBL/GenBank/DDBJ whole genome shotgun (WGS) entry which is preliminary data.</text>
</comment>
<organism evidence="2 3">
    <name type="scientific">Saccharothrix saharensis</name>
    <dbReference type="NCBI Taxonomy" id="571190"/>
    <lineage>
        <taxon>Bacteria</taxon>
        <taxon>Bacillati</taxon>
        <taxon>Actinomycetota</taxon>
        <taxon>Actinomycetes</taxon>
        <taxon>Pseudonocardiales</taxon>
        <taxon>Pseudonocardiaceae</taxon>
        <taxon>Saccharothrix</taxon>
    </lineage>
</organism>
<keyword evidence="3" id="KW-1185">Reference proteome</keyword>
<dbReference type="GO" id="GO:0043171">
    <property type="term" value="P:peptide catabolic process"/>
    <property type="evidence" value="ECO:0007669"/>
    <property type="project" value="TreeGrafter"/>
</dbReference>
<dbReference type="SUPFAM" id="SSF63737">
    <property type="entry name" value="Leukotriene A4 hydrolase N-terminal domain"/>
    <property type="match status" value="1"/>
</dbReference>
<protein>
    <submittedName>
        <fullName evidence="2">Aminopeptidase N</fullName>
    </submittedName>
</protein>
<evidence type="ECO:0000313" key="3">
    <source>
        <dbReference type="Proteomes" id="UP000316628"/>
    </source>
</evidence>
<dbReference type="GO" id="GO:0005615">
    <property type="term" value="C:extracellular space"/>
    <property type="evidence" value="ECO:0007669"/>
    <property type="project" value="TreeGrafter"/>
</dbReference>
<dbReference type="GO" id="GO:0008270">
    <property type="term" value="F:zinc ion binding"/>
    <property type="evidence" value="ECO:0007669"/>
    <property type="project" value="InterPro"/>
</dbReference>
<dbReference type="Gene3D" id="2.60.40.1730">
    <property type="entry name" value="tricorn interacting facor f3 domain"/>
    <property type="match status" value="1"/>
</dbReference>
<keyword evidence="2" id="KW-0645">Protease</keyword>
<keyword evidence="2" id="KW-0378">Hydrolase</keyword>
<dbReference type="Pfam" id="PF01433">
    <property type="entry name" value="Peptidase_M1"/>
    <property type="match status" value="1"/>
</dbReference>
<dbReference type="GO" id="GO:0042277">
    <property type="term" value="F:peptide binding"/>
    <property type="evidence" value="ECO:0007669"/>
    <property type="project" value="TreeGrafter"/>
</dbReference>
<reference evidence="2 3" key="1">
    <citation type="submission" date="2019-06" db="EMBL/GenBank/DDBJ databases">
        <title>Sequencing the genomes of 1000 actinobacteria strains.</title>
        <authorList>
            <person name="Klenk H.-P."/>
        </authorList>
    </citation>
    <scope>NUCLEOTIDE SEQUENCE [LARGE SCALE GENOMIC DNA]</scope>
    <source>
        <strain evidence="2 3">DSM 45456</strain>
    </source>
</reference>
<dbReference type="AlphaFoldDB" id="A0A543JE84"/>
<evidence type="ECO:0000313" key="2">
    <source>
        <dbReference type="EMBL" id="TQM81165.1"/>
    </source>
</evidence>
<dbReference type="InterPro" id="IPR014782">
    <property type="entry name" value="Peptidase_M1_dom"/>
</dbReference>
<dbReference type="GO" id="GO:0005737">
    <property type="term" value="C:cytoplasm"/>
    <property type="evidence" value="ECO:0007669"/>
    <property type="project" value="TreeGrafter"/>
</dbReference>
<dbReference type="PANTHER" id="PTHR11533">
    <property type="entry name" value="PROTEASE M1 ZINC METALLOPROTEASE"/>
    <property type="match status" value="1"/>
</dbReference>